<dbReference type="PROSITE" id="PS50112">
    <property type="entry name" value="PAS"/>
    <property type="match status" value="2"/>
</dbReference>
<dbReference type="RefSeq" id="WP_110938244.1">
    <property type="nucleotide sequence ID" value="NZ_KZ614147.1"/>
</dbReference>
<dbReference type="OrthoDB" id="9759607at2"/>
<dbReference type="InterPro" id="IPR035919">
    <property type="entry name" value="EAL_sf"/>
</dbReference>
<accession>A0A3A9KJH9</accession>
<dbReference type="PROSITE" id="PS50883">
    <property type="entry name" value="EAL"/>
    <property type="match status" value="1"/>
</dbReference>
<dbReference type="PIRSF" id="PIRSF005925">
    <property type="entry name" value="Dos"/>
    <property type="match status" value="1"/>
</dbReference>
<evidence type="ECO:0000259" key="4">
    <source>
        <dbReference type="PROSITE" id="PS50887"/>
    </source>
</evidence>
<dbReference type="FunFam" id="3.30.70.270:FF:000001">
    <property type="entry name" value="Diguanylate cyclase domain protein"/>
    <property type="match status" value="1"/>
</dbReference>
<evidence type="ECO:0000313" key="5">
    <source>
        <dbReference type="EMBL" id="RKL67905.1"/>
    </source>
</evidence>
<dbReference type="PROSITE" id="PS50887">
    <property type="entry name" value="GGDEF"/>
    <property type="match status" value="1"/>
</dbReference>
<dbReference type="PANTHER" id="PTHR44757:SF2">
    <property type="entry name" value="BIOFILM ARCHITECTURE MAINTENANCE PROTEIN MBAA"/>
    <property type="match status" value="1"/>
</dbReference>
<protein>
    <submittedName>
        <fullName evidence="5">GGDEF domain-containing protein</fullName>
    </submittedName>
</protein>
<dbReference type="SUPFAM" id="SSF55785">
    <property type="entry name" value="PYP-like sensor domain (PAS domain)"/>
    <property type="match status" value="3"/>
</dbReference>
<dbReference type="InterPro" id="IPR013767">
    <property type="entry name" value="PAS_fold"/>
</dbReference>
<dbReference type="InterPro" id="IPR000700">
    <property type="entry name" value="PAS-assoc_C"/>
</dbReference>
<dbReference type="NCBIfam" id="TIGR00229">
    <property type="entry name" value="sensory_box"/>
    <property type="match status" value="2"/>
</dbReference>
<proteinExistence type="predicted"/>
<dbReference type="NCBIfam" id="TIGR00254">
    <property type="entry name" value="GGDEF"/>
    <property type="match status" value="1"/>
</dbReference>
<dbReference type="SMART" id="SM00052">
    <property type="entry name" value="EAL"/>
    <property type="match status" value="1"/>
</dbReference>
<dbReference type="InterPro" id="IPR043128">
    <property type="entry name" value="Rev_trsase/Diguanyl_cyclase"/>
</dbReference>
<dbReference type="Gene3D" id="3.20.20.450">
    <property type="entry name" value="EAL domain"/>
    <property type="match status" value="1"/>
</dbReference>
<dbReference type="EMBL" id="PDOE01000002">
    <property type="protein sequence ID" value="RKL67905.1"/>
    <property type="molecule type" value="Genomic_DNA"/>
</dbReference>
<dbReference type="InterPro" id="IPR001633">
    <property type="entry name" value="EAL_dom"/>
</dbReference>
<dbReference type="Pfam" id="PF00563">
    <property type="entry name" value="EAL"/>
    <property type="match status" value="1"/>
</dbReference>
<dbReference type="InterPro" id="IPR001610">
    <property type="entry name" value="PAC"/>
</dbReference>
<organism evidence="5 6">
    <name type="scientific">Salipaludibacillus neizhouensis</name>
    <dbReference type="NCBI Taxonomy" id="885475"/>
    <lineage>
        <taxon>Bacteria</taxon>
        <taxon>Bacillati</taxon>
        <taxon>Bacillota</taxon>
        <taxon>Bacilli</taxon>
        <taxon>Bacillales</taxon>
        <taxon>Bacillaceae</taxon>
    </lineage>
</organism>
<evidence type="ECO:0000259" key="1">
    <source>
        <dbReference type="PROSITE" id="PS50112"/>
    </source>
</evidence>
<dbReference type="SUPFAM" id="SSF55073">
    <property type="entry name" value="Nucleotide cyclase"/>
    <property type="match status" value="1"/>
</dbReference>
<feature type="domain" description="GGDEF" evidence="4">
    <location>
        <begin position="421"/>
        <end position="552"/>
    </location>
</feature>
<feature type="domain" description="PAC" evidence="2">
    <location>
        <begin position="90"/>
        <end position="142"/>
    </location>
</feature>
<dbReference type="Gene3D" id="3.30.450.20">
    <property type="entry name" value="PAS domain"/>
    <property type="match status" value="3"/>
</dbReference>
<dbReference type="Gene3D" id="3.30.70.270">
    <property type="match status" value="1"/>
</dbReference>
<dbReference type="SMART" id="SM00086">
    <property type="entry name" value="PAC"/>
    <property type="match status" value="3"/>
</dbReference>
<dbReference type="GO" id="GO:0006355">
    <property type="term" value="P:regulation of DNA-templated transcription"/>
    <property type="evidence" value="ECO:0007669"/>
    <property type="project" value="InterPro"/>
</dbReference>
<dbReference type="Proteomes" id="UP000281498">
    <property type="component" value="Unassembled WGS sequence"/>
</dbReference>
<dbReference type="InterPro" id="IPR029787">
    <property type="entry name" value="Nucleotide_cyclase"/>
</dbReference>
<dbReference type="InterPro" id="IPR052155">
    <property type="entry name" value="Biofilm_reg_signaling"/>
</dbReference>
<feature type="domain" description="PAS" evidence="1">
    <location>
        <begin position="267"/>
        <end position="337"/>
    </location>
</feature>
<dbReference type="AlphaFoldDB" id="A0A3A9KJH9"/>
<dbReference type="Pfam" id="PF00989">
    <property type="entry name" value="PAS"/>
    <property type="match status" value="1"/>
</dbReference>
<dbReference type="FunFam" id="3.20.20.450:FF:000001">
    <property type="entry name" value="Cyclic di-GMP phosphodiesterase yahA"/>
    <property type="match status" value="1"/>
</dbReference>
<dbReference type="CDD" id="cd01949">
    <property type="entry name" value="GGDEF"/>
    <property type="match status" value="1"/>
</dbReference>
<feature type="domain" description="EAL" evidence="3">
    <location>
        <begin position="561"/>
        <end position="814"/>
    </location>
</feature>
<sequence length="821" mass="93003">MSSKQRILNQVSTYELAFENSKDAIVIADAFGTIIHTNSTHHKCFGIPNDQDLSPEQWSSYFDIYYDDSIKPIPLEETPLFRIINGDRVNDLEITVKTKNDEKRNYIMNGNQILSEDNAVIGAVLIAYDITERKRSELKLKESESNYQDIVKMSSEAIVIHRNNEILFVNDAAIKIIGANNQKDLLGKSIFDYLIPHHHETALKRTNILLDGKTEKATQYKVTTLKGNTVDLEVTLKEIQFRGQSALLSMGKDITQEKLITENLEESEERYRSLFMNHSEAIITLDLDGNFYNVNPASEKLSGYKYEELIQQSFIPLLKKAHIEKVLYHFNKTLQGAPQTYECSIVKKQGEQVNLVVTNIPIIVKGVIQGIYGICKDITVQKSMQEKIEHMAFHDDLTGLPNRNFLNEKLKNTVINPESEQNLAVIFLDLDRFKFINDTLGHGIGDQLLIQVAKRIKAIVRGKDIVARLSGDEYVILLDNPDEDDANQTAESLLQSFNEPFMIDQQEVYSTCSIGISSSIGEEDVKSLLENADLAMYAAKQRGRNNYQVFTQDMNKLVERKLKIETSLRSGLVNNEFELYFQPQNDLNTSEIIGAEVLLRWEHPKLGFIPPDEFIPIAEETGLIVPLGDWVLQESCSQLRKWLDVGLPPIRIAVNISSVQLVGSKLPEKIQQVLQANNIDPKLLCVEMTESVMQNKSETLPILKQIKELGVFISIDDFGTGFSSLNYLKDLPIDELKIDKSFLQDILKDPKEKAIVKSIIDLGNNLALHVIVEGIENEDQVKLLKELNCVIGQGYYFNKPLPKEEFEAAVLISNVCKFTSK</sequence>
<dbReference type="InterPro" id="IPR035965">
    <property type="entry name" value="PAS-like_dom_sf"/>
</dbReference>
<dbReference type="CDD" id="cd01948">
    <property type="entry name" value="EAL"/>
    <property type="match status" value="1"/>
</dbReference>
<dbReference type="SMART" id="SM00091">
    <property type="entry name" value="PAS"/>
    <property type="match status" value="3"/>
</dbReference>
<dbReference type="InterPro" id="IPR000014">
    <property type="entry name" value="PAS"/>
</dbReference>
<dbReference type="InterPro" id="IPR000160">
    <property type="entry name" value="GGDEF_dom"/>
</dbReference>
<dbReference type="InterPro" id="IPR012226">
    <property type="entry name" value="Diguanyl_cyclase/Pdiesterase"/>
</dbReference>
<evidence type="ECO:0000259" key="3">
    <source>
        <dbReference type="PROSITE" id="PS50883"/>
    </source>
</evidence>
<evidence type="ECO:0000259" key="2">
    <source>
        <dbReference type="PROSITE" id="PS50113"/>
    </source>
</evidence>
<dbReference type="PANTHER" id="PTHR44757">
    <property type="entry name" value="DIGUANYLATE CYCLASE DGCP"/>
    <property type="match status" value="1"/>
</dbReference>
<name>A0A3A9KJH9_9BACI</name>
<feature type="domain" description="PAS" evidence="1">
    <location>
        <begin position="143"/>
        <end position="213"/>
    </location>
</feature>
<dbReference type="Pfam" id="PF13426">
    <property type="entry name" value="PAS_9"/>
    <property type="match status" value="1"/>
</dbReference>
<dbReference type="CDD" id="cd00130">
    <property type="entry name" value="PAS"/>
    <property type="match status" value="2"/>
</dbReference>
<dbReference type="Pfam" id="PF00990">
    <property type="entry name" value="GGDEF"/>
    <property type="match status" value="1"/>
</dbReference>
<comment type="caution">
    <text evidence="5">The sequence shown here is derived from an EMBL/GenBank/DDBJ whole genome shotgun (WGS) entry which is preliminary data.</text>
</comment>
<reference evidence="5 6" key="1">
    <citation type="submission" date="2017-10" db="EMBL/GenBank/DDBJ databases">
        <title>Bacillus sp. nov., a halophilic bacterium isolated from a Keqin Lake.</title>
        <authorList>
            <person name="Wang H."/>
        </authorList>
    </citation>
    <scope>NUCLEOTIDE SEQUENCE [LARGE SCALE GENOMIC DNA]</scope>
    <source>
        <strain evidence="5 6">KCTC 13187</strain>
    </source>
</reference>
<dbReference type="PROSITE" id="PS50113">
    <property type="entry name" value="PAC"/>
    <property type="match status" value="1"/>
</dbReference>
<dbReference type="Pfam" id="PF08448">
    <property type="entry name" value="PAS_4"/>
    <property type="match status" value="1"/>
</dbReference>
<gene>
    <name evidence="5" type="ORF">CR203_05205</name>
</gene>
<dbReference type="InterPro" id="IPR013656">
    <property type="entry name" value="PAS_4"/>
</dbReference>
<evidence type="ECO:0000313" key="6">
    <source>
        <dbReference type="Proteomes" id="UP000281498"/>
    </source>
</evidence>
<dbReference type="SUPFAM" id="SSF141868">
    <property type="entry name" value="EAL domain-like"/>
    <property type="match status" value="1"/>
</dbReference>
<dbReference type="SMART" id="SM00267">
    <property type="entry name" value="GGDEF"/>
    <property type="match status" value="1"/>
</dbReference>
<keyword evidence="6" id="KW-1185">Reference proteome</keyword>